<evidence type="ECO:0000256" key="3">
    <source>
        <dbReference type="ARBA" id="ARBA00022737"/>
    </source>
</evidence>
<dbReference type="AlphaFoldDB" id="A0A914PN73"/>
<dbReference type="Gene3D" id="2.130.10.10">
    <property type="entry name" value="YVTN repeat-like/Quinoprotein amine dehydrogenase"/>
    <property type="match status" value="1"/>
</dbReference>
<dbReference type="WBParaSite" id="PDA_v2.g17408.t1">
    <property type="protein sequence ID" value="PDA_v2.g17408.t1"/>
    <property type="gene ID" value="PDA_v2.g17408"/>
</dbReference>
<evidence type="ECO:0000256" key="1">
    <source>
        <dbReference type="ARBA" id="ARBA00004604"/>
    </source>
</evidence>
<keyword evidence="2 5" id="KW-0853">WD repeat</keyword>
<accession>A0A914PN73</accession>
<organism evidence="6 7">
    <name type="scientific">Panagrolaimus davidi</name>
    <dbReference type="NCBI Taxonomy" id="227884"/>
    <lineage>
        <taxon>Eukaryota</taxon>
        <taxon>Metazoa</taxon>
        <taxon>Ecdysozoa</taxon>
        <taxon>Nematoda</taxon>
        <taxon>Chromadorea</taxon>
        <taxon>Rhabditida</taxon>
        <taxon>Tylenchina</taxon>
        <taxon>Panagrolaimomorpha</taxon>
        <taxon>Panagrolaimoidea</taxon>
        <taxon>Panagrolaimidae</taxon>
        <taxon>Panagrolaimus</taxon>
    </lineage>
</organism>
<evidence type="ECO:0000313" key="7">
    <source>
        <dbReference type="WBParaSite" id="PDA_v2.g17408.t1"/>
    </source>
</evidence>
<proteinExistence type="predicted"/>
<comment type="subcellular location">
    <subcellularLocation>
        <location evidence="1">Nucleus</location>
        <location evidence="1">Nucleolus</location>
    </subcellularLocation>
</comment>
<evidence type="ECO:0000256" key="2">
    <source>
        <dbReference type="ARBA" id="ARBA00022574"/>
    </source>
</evidence>
<dbReference type="SUPFAM" id="SSF50978">
    <property type="entry name" value="WD40 repeat-like"/>
    <property type="match status" value="1"/>
</dbReference>
<evidence type="ECO:0000256" key="4">
    <source>
        <dbReference type="ARBA" id="ARBA00023242"/>
    </source>
</evidence>
<dbReference type="PROSITE" id="PS50082">
    <property type="entry name" value="WD_REPEATS_2"/>
    <property type="match status" value="2"/>
</dbReference>
<reference evidence="7" key="1">
    <citation type="submission" date="2022-11" db="UniProtKB">
        <authorList>
            <consortium name="WormBaseParasite"/>
        </authorList>
    </citation>
    <scope>IDENTIFICATION</scope>
</reference>
<feature type="repeat" description="WD" evidence="5">
    <location>
        <begin position="73"/>
        <end position="114"/>
    </location>
</feature>
<evidence type="ECO:0000256" key="5">
    <source>
        <dbReference type="PROSITE-ProRule" id="PRU00221"/>
    </source>
</evidence>
<dbReference type="InterPro" id="IPR015943">
    <property type="entry name" value="WD40/YVTN_repeat-like_dom_sf"/>
</dbReference>
<dbReference type="PANTHER" id="PTHR19924">
    <property type="entry name" value="UTP15 U3 SMALL NUCLEOLAR RNA-ASSOCIATED PROTEIN 15 FAMILY MEMBER"/>
    <property type="match status" value="1"/>
</dbReference>
<dbReference type="InterPro" id="IPR036322">
    <property type="entry name" value="WD40_repeat_dom_sf"/>
</dbReference>
<dbReference type="Proteomes" id="UP000887578">
    <property type="component" value="Unplaced"/>
</dbReference>
<dbReference type="Pfam" id="PF00400">
    <property type="entry name" value="WD40"/>
    <property type="match status" value="2"/>
</dbReference>
<sequence length="169" mass="18976">MELNDNYFISGSYDHRIKVWNMRASLPTVAYIIDHGAAVEKIIVSSNDKFLISAGGLVKIWDLSCGRRFVHALEHHHKTVTSLEFATNGTQLIIGGLDRRVNIFSLDSGDYRLVYLTKAANSVVSLAVSPDDACMAVGMGNLLSICRRKQKLVLLLEKLLQRKKLHQFY</sequence>
<keyword evidence="4" id="KW-0539">Nucleus</keyword>
<dbReference type="GO" id="GO:0005730">
    <property type="term" value="C:nucleolus"/>
    <property type="evidence" value="ECO:0007669"/>
    <property type="project" value="UniProtKB-SubCell"/>
</dbReference>
<dbReference type="GO" id="GO:0045943">
    <property type="term" value="P:positive regulation of transcription by RNA polymerase I"/>
    <property type="evidence" value="ECO:0007669"/>
    <property type="project" value="TreeGrafter"/>
</dbReference>
<evidence type="ECO:0000313" key="6">
    <source>
        <dbReference type="Proteomes" id="UP000887578"/>
    </source>
</evidence>
<dbReference type="GO" id="GO:0006364">
    <property type="term" value="P:rRNA processing"/>
    <property type="evidence" value="ECO:0007669"/>
    <property type="project" value="TreeGrafter"/>
</dbReference>
<dbReference type="SMART" id="SM00320">
    <property type="entry name" value="WD40"/>
    <property type="match status" value="2"/>
</dbReference>
<dbReference type="PANTHER" id="PTHR19924:SF26">
    <property type="entry name" value="U3 SMALL NUCLEOLAR RNA-ASSOCIATED PROTEIN 15 HOMOLOG"/>
    <property type="match status" value="1"/>
</dbReference>
<name>A0A914PN73_9BILA</name>
<keyword evidence="3" id="KW-0677">Repeat</keyword>
<feature type="repeat" description="WD" evidence="5">
    <location>
        <begin position="1"/>
        <end position="30"/>
    </location>
</feature>
<protein>
    <submittedName>
        <fullName evidence="7">Uncharacterized protein</fullName>
    </submittedName>
</protein>
<dbReference type="InterPro" id="IPR001680">
    <property type="entry name" value="WD40_rpt"/>
</dbReference>
<keyword evidence="6" id="KW-1185">Reference proteome</keyword>